<name>A0A4P9UIR9_METBY</name>
<gene>
    <name evidence="1" type="ORF">EQU24_00240</name>
</gene>
<reference evidence="2" key="1">
    <citation type="journal article" date="2019" name="J. Bacteriol.">
        <title>A Mutagenic Screen Identifies a TonB-Dependent Receptor Required for the Lanthanide Metal Switch in the Type I Methanotroph 'Methylotuvimicrobium buryatense' 5GB1C.</title>
        <authorList>
            <person name="Groom J.D."/>
            <person name="Ford S.M."/>
            <person name="Pesesky M.W."/>
            <person name="Lidstrom M.E."/>
        </authorList>
    </citation>
    <scope>NUCLEOTIDE SEQUENCE [LARGE SCALE GENOMIC DNA]</scope>
    <source>
        <strain evidence="2">5GB1C</strain>
    </source>
</reference>
<sequence>MTPEYWIDAEQRIASYLAGNDVEDIKYMQVEQTFDDLRGEAHVWYLLHSLPNAATKPHLLSVPGVFLYRYGRI</sequence>
<dbReference type="OrthoDB" id="1371622at2"/>
<evidence type="ECO:0000313" key="1">
    <source>
        <dbReference type="EMBL" id="QCW80857.1"/>
    </source>
</evidence>
<evidence type="ECO:0000313" key="2">
    <source>
        <dbReference type="Proteomes" id="UP000305881"/>
    </source>
</evidence>
<protein>
    <submittedName>
        <fullName evidence="1">Uncharacterized protein</fullName>
    </submittedName>
</protein>
<organism evidence="1 2">
    <name type="scientific">Methylotuvimicrobium buryatense</name>
    <name type="common">Methylomicrobium buryatense</name>
    <dbReference type="NCBI Taxonomy" id="95641"/>
    <lineage>
        <taxon>Bacteria</taxon>
        <taxon>Pseudomonadati</taxon>
        <taxon>Pseudomonadota</taxon>
        <taxon>Gammaproteobacteria</taxon>
        <taxon>Methylococcales</taxon>
        <taxon>Methylococcaceae</taxon>
        <taxon>Methylotuvimicrobium</taxon>
    </lineage>
</organism>
<keyword evidence="2" id="KW-1185">Reference proteome</keyword>
<dbReference type="AlphaFoldDB" id="A0A4P9UIR9"/>
<dbReference type="Proteomes" id="UP000305881">
    <property type="component" value="Chromosome"/>
</dbReference>
<accession>A0A4P9UIR9</accession>
<proteinExistence type="predicted"/>
<dbReference type="KEGG" id="mbur:EQU24_00240"/>
<dbReference type="EMBL" id="CP035467">
    <property type="protein sequence ID" value="QCW80857.1"/>
    <property type="molecule type" value="Genomic_DNA"/>
</dbReference>